<keyword evidence="3" id="KW-1185">Reference proteome</keyword>
<reference evidence="2 3" key="1">
    <citation type="submission" date="2022-01" db="EMBL/GenBank/DDBJ databases">
        <title>Desulfofustis limnae sp. nov., a novel mesophilic sulfate-reducing bacterium isolated from marsh soil.</title>
        <authorList>
            <person name="Watanabe M."/>
            <person name="Takahashi A."/>
            <person name="Kojima H."/>
            <person name="Fukui M."/>
        </authorList>
    </citation>
    <scope>NUCLEOTIDE SEQUENCE [LARGE SCALE GENOMIC DNA]</scope>
    <source>
        <strain evidence="2 3">PPLL</strain>
    </source>
</reference>
<accession>A0ABM7WBN6</accession>
<sequence>MKHKKRLTSRLLLLFVLVTGISGSIATLFVNEHLKRHAQKEAREKAMLILERNLAIHGYFSQQLKPKLFEILTRAGFTDAFEPALMSSSYGVREIDERYREIAASRSYAYKECAINARNPANEADPFESDFIRRLNEDQDVNIRTRRVRL</sequence>
<evidence type="ECO:0000313" key="3">
    <source>
        <dbReference type="Proteomes" id="UP000830055"/>
    </source>
</evidence>
<organism evidence="2 3">
    <name type="scientific">Desulfofustis limnaeus</name>
    <dbReference type="NCBI Taxonomy" id="2740163"/>
    <lineage>
        <taxon>Bacteria</taxon>
        <taxon>Pseudomonadati</taxon>
        <taxon>Thermodesulfobacteriota</taxon>
        <taxon>Desulfobulbia</taxon>
        <taxon>Desulfobulbales</taxon>
        <taxon>Desulfocapsaceae</taxon>
        <taxon>Desulfofustis</taxon>
    </lineage>
</organism>
<dbReference type="InterPro" id="IPR021796">
    <property type="entry name" value="Tll0287-like_dom"/>
</dbReference>
<dbReference type="Proteomes" id="UP000830055">
    <property type="component" value="Chromosome"/>
</dbReference>
<dbReference type="EMBL" id="AP025516">
    <property type="protein sequence ID" value="BDD88378.1"/>
    <property type="molecule type" value="Genomic_DNA"/>
</dbReference>
<proteinExistence type="predicted"/>
<evidence type="ECO:0000259" key="1">
    <source>
        <dbReference type="Pfam" id="PF11845"/>
    </source>
</evidence>
<protein>
    <recommendedName>
        <fullName evidence="1">Tll0287-like domain-containing protein</fullName>
    </recommendedName>
</protein>
<evidence type="ECO:0000313" key="2">
    <source>
        <dbReference type="EMBL" id="BDD88378.1"/>
    </source>
</evidence>
<dbReference type="RefSeq" id="WP_284151749.1">
    <property type="nucleotide sequence ID" value="NZ_AP025516.1"/>
</dbReference>
<dbReference type="Pfam" id="PF11845">
    <property type="entry name" value="Tll0287-like"/>
    <property type="match status" value="1"/>
</dbReference>
<name>A0ABM7WBN6_9BACT</name>
<gene>
    <name evidence="2" type="ORF">DPPLL_27430</name>
</gene>
<feature type="domain" description="Tll0287-like" evidence="1">
    <location>
        <begin position="35"/>
        <end position="142"/>
    </location>
</feature>